<dbReference type="Pfam" id="PF13614">
    <property type="entry name" value="AAA_31"/>
    <property type="match status" value="1"/>
</dbReference>
<dbReference type="GO" id="GO:0004715">
    <property type="term" value="F:non-membrane spanning protein tyrosine kinase activity"/>
    <property type="evidence" value="ECO:0007669"/>
    <property type="project" value="UniProtKB-EC"/>
</dbReference>
<dbReference type="AlphaFoldDB" id="A0AAW8RFM7"/>
<sequence length="226" mass="25453">MKKKIKDNRRLITKSNPNSPISEQFKIVRAGIEFAGIDHAYQTILITSPEATSGKSTVAANLSIVYAQKGKKTLLIDADMRKPTIHNTFMKSNTKGLSITLTEELEITKSYQKTDIQNLYVLTSGIIPPNPNELLSSNRMSILLNQLKKIFDIIIIDTPPITFVSDALVLMPQVDGVLLVVRNRVTSKDKFRETIKQIGITRIPIIGVVFNRDVEKLNSKYYYSEK</sequence>
<dbReference type="InterPro" id="IPR005702">
    <property type="entry name" value="Wzc-like_C"/>
</dbReference>
<dbReference type="Gene3D" id="3.40.50.300">
    <property type="entry name" value="P-loop containing nucleotide triphosphate hydrolases"/>
    <property type="match status" value="1"/>
</dbReference>
<evidence type="ECO:0000256" key="6">
    <source>
        <dbReference type="ARBA" id="ARBA00022741"/>
    </source>
</evidence>
<dbReference type="NCBIfam" id="TIGR01007">
    <property type="entry name" value="eps_fam"/>
    <property type="match status" value="1"/>
</dbReference>
<keyword evidence="6" id="KW-0547">Nucleotide-binding</keyword>
<evidence type="ECO:0000313" key="15">
    <source>
        <dbReference type="EMBL" id="MDT1974983.1"/>
    </source>
</evidence>
<organism evidence="15 16">
    <name type="scientific">Carnobacterium divergens</name>
    <name type="common">Lactobacillus divergens</name>
    <dbReference type="NCBI Taxonomy" id="2748"/>
    <lineage>
        <taxon>Bacteria</taxon>
        <taxon>Bacillati</taxon>
        <taxon>Bacillota</taxon>
        <taxon>Bacilli</taxon>
        <taxon>Lactobacillales</taxon>
        <taxon>Carnobacteriaceae</taxon>
        <taxon>Carnobacterium</taxon>
    </lineage>
</organism>
<evidence type="ECO:0000256" key="12">
    <source>
        <dbReference type="ARBA" id="ARBA00024964"/>
    </source>
</evidence>
<dbReference type="SUPFAM" id="SSF52540">
    <property type="entry name" value="P-loop containing nucleoside triphosphate hydrolases"/>
    <property type="match status" value="1"/>
</dbReference>
<evidence type="ECO:0000256" key="7">
    <source>
        <dbReference type="ARBA" id="ARBA00022777"/>
    </source>
</evidence>
<gene>
    <name evidence="15" type="ORF">MX635_11310</name>
</gene>
<comment type="similarity">
    <text evidence="2">Belongs to the CpsD/CapB family.</text>
</comment>
<comment type="caution">
    <text evidence="15">The sequence shown here is derived from an EMBL/GenBank/DDBJ whole genome shotgun (WGS) entry which is preliminary data.</text>
</comment>
<comment type="catalytic activity">
    <reaction evidence="13">
        <text>L-tyrosyl-[protein] + ATP = O-phospho-L-tyrosyl-[protein] + ADP + H(+)</text>
        <dbReference type="Rhea" id="RHEA:10596"/>
        <dbReference type="Rhea" id="RHEA-COMP:10136"/>
        <dbReference type="Rhea" id="RHEA-COMP:20101"/>
        <dbReference type="ChEBI" id="CHEBI:15378"/>
        <dbReference type="ChEBI" id="CHEBI:30616"/>
        <dbReference type="ChEBI" id="CHEBI:46858"/>
        <dbReference type="ChEBI" id="CHEBI:61978"/>
        <dbReference type="ChEBI" id="CHEBI:456216"/>
        <dbReference type="EC" id="2.7.10.2"/>
    </reaction>
</comment>
<keyword evidence="5" id="KW-0808">Transferase</keyword>
<reference evidence="15" key="1">
    <citation type="submission" date="2022-04" db="EMBL/GenBank/DDBJ databases">
        <title>Draft genome sequences of lactic acid bacteria (LAB) strains involved in meat spoilage.</title>
        <authorList>
            <person name="Palevich N."/>
        </authorList>
    </citation>
    <scope>NUCLEOTIDE SEQUENCE</scope>
    <source>
        <strain evidence="15">9-14</strain>
    </source>
</reference>
<evidence type="ECO:0000256" key="2">
    <source>
        <dbReference type="ARBA" id="ARBA00007316"/>
    </source>
</evidence>
<evidence type="ECO:0000256" key="3">
    <source>
        <dbReference type="ARBA" id="ARBA00011903"/>
    </source>
</evidence>
<evidence type="ECO:0000256" key="13">
    <source>
        <dbReference type="ARBA" id="ARBA00051245"/>
    </source>
</evidence>
<evidence type="ECO:0000259" key="14">
    <source>
        <dbReference type="Pfam" id="PF13614"/>
    </source>
</evidence>
<dbReference type="RefSeq" id="WP_311780804.1">
    <property type="nucleotide sequence ID" value="NZ_JALRMQ010000008.1"/>
</dbReference>
<dbReference type="FunFam" id="3.40.50.300:FF:000527">
    <property type="entry name" value="Tyrosine-protein kinase etk"/>
    <property type="match status" value="1"/>
</dbReference>
<proteinExistence type="inferred from homology"/>
<dbReference type="EC" id="2.7.10.2" evidence="3"/>
<dbReference type="InterPro" id="IPR050445">
    <property type="entry name" value="Bact_polysacc_biosynth/exp"/>
</dbReference>
<evidence type="ECO:0000256" key="11">
    <source>
        <dbReference type="ARBA" id="ARBA00023169"/>
    </source>
</evidence>
<evidence type="ECO:0000313" key="16">
    <source>
        <dbReference type="Proteomes" id="UP001249945"/>
    </source>
</evidence>
<dbReference type="GO" id="GO:0042802">
    <property type="term" value="F:identical protein binding"/>
    <property type="evidence" value="ECO:0007669"/>
    <property type="project" value="UniProtKB-ARBA"/>
</dbReference>
<dbReference type="GO" id="GO:0005886">
    <property type="term" value="C:plasma membrane"/>
    <property type="evidence" value="ECO:0007669"/>
    <property type="project" value="UniProtKB-ARBA"/>
</dbReference>
<evidence type="ECO:0000256" key="9">
    <source>
        <dbReference type="ARBA" id="ARBA00022903"/>
    </source>
</evidence>
<keyword evidence="8" id="KW-0067">ATP-binding</keyword>
<comment type="function">
    <text evidence="12">Involved in the regulation of capsular polysaccharide biosynthesis. Autophosphorylation of CpsD attenuates its activity and reduces the level of encapsulation. May be part of a complex that directs the coordinated polymerization and export to the cell surface of the capsular polysaccharide.</text>
</comment>
<dbReference type="CDD" id="cd05387">
    <property type="entry name" value="BY-kinase"/>
    <property type="match status" value="1"/>
</dbReference>
<dbReference type="GO" id="GO:0005524">
    <property type="term" value="F:ATP binding"/>
    <property type="evidence" value="ECO:0007669"/>
    <property type="project" value="UniProtKB-KW"/>
</dbReference>
<dbReference type="EMBL" id="JALRMR010000014">
    <property type="protein sequence ID" value="MDT1974983.1"/>
    <property type="molecule type" value="Genomic_DNA"/>
</dbReference>
<protein>
    <recommendedName>
        <fullName evidence="4">Tyrosine-protein kinase CpsD</fullName>
        <ecNumber evidence="3">2.7.10.2</ecNumber>
    </recommendedName>
</protein>
<evidence type="ECO:0000256" key="1">
    <source>
        <dbReference type="ARBA" id="ARBA00005132"/>
    </source>
</evidence>
<dbReference type="PANTHER" id="PTHR32309:SF13">
    <property type="entry name" value="FERRIC ENTEROBACTIN TRANSPORT PROTEIN FEPE"/>
    <property type="match status" value="1"/>
</dbReference>
<dbReference type="GO" id="GO:0000271">
    <property type="term" value="P:polysaccharide biosynthetic process"/>
    <property type="evidence" value="ECO:0007669"/>
    <property type="project" value="UniProtKB-KW"/>
</dbReference>
<evidence type="ECO:0000256" key="5">
    <source>
        <dbReference type="ARBA" id="ARBA00022679"/>
    </source>
</evidence>
<keyword evidence="11" id="KW-0270">Exopolysaccharide synthesis</keyword>
<dbReference type="InterPro" id="IPR027417">
    <property type="entry name" value="P-loop_NTPase"/>
</dbReference>
<feature type="domain" description="AAA" evidence="14">
    <location>
        <begin position="44"/>
        <end position="184"/>
    </location>
</feature>
<comment type="pathway">
    <text evidence="1">Capsule biogenesis; capsule polysaccharide biosynthesis.</text>
</comment>
<accession>A0AAW8RFM7</accession>
<keyword evidence="10" id="KW-0829">Tyrosine-protein kinase</keyword>
<dbReference type="InterPro" id="IPR025669">
    <property type="entry name" value="AAA_dom"/>
</dbReference>
<keyword evidence="9" id="KW-0972">Capsule biogenesis/degradation</keyword>
<keyword evidence="7 15" id="KW-0418">Kinase</keyword>
<dbReference type="PANTHER" id="PTHR32309">
    <property type="entry name" value="TYROSINE-PROTEIN KINASE"/>
    <property type="match status" value="1"/>
</dbReference>
<evidence type="ECO:0000256" key="10">
    <source>
        <dbReference type="ARBA" id="ARBA00023137"/>
    </source>
</evidence>
<name>A0AAW8RFM7_CARDV</name>
<dbReference type="Proteomes" id="UP001249945">
    <property type="component" value="Unassembled WGS sequence"/>
</dbReference>
<evidence type="ECO:0000256" key="4">
    <source>
        <dbReference type="ARBA" id="ARBA00019200"/>
    </source>
</evidence>
<evidence type="ECO:0000256" key="8">
    <source>
        <dbReference type="ARBA" id="ARBA00022840"/>
    </source>
</evidence>